<evidence type="ECO:0000256" key="2">
    <source>
        <dbReference type="ARBA" id="ARBA00022475"/>
    </source>
</evidence>
<comment type="similarity">
    <text evidence="8">Belongs to the PpiD chaperone family.</text>
</comment>
<evidence type="ECO:0000256" key="9">
    <source>
        <dbReference type="ARBA" id="ARBA00040743"/>
    </source>
</evidence>
<dbReference type="PANTHER" id="PTHR47529:SF1">
    <property type="entry name" value="PERIPLASMIC CHAPERONE PPID"/>
    <property type="match status" value="1"/>
</dbReference>
<dbReference type="GO" id="GO:0005886">
    <property type="term" value="C:plasma membrane"/>
    <property type="evidence" value="ECO:0007669"/>
    <property type="project" value="UniProtKB-SubCell"/>
</dbReference>
<keyword evidence="2" id="KW-1003">Cell membrane</keyword>
<evidence type="ECO:0000256" key="11">
    <source>
        <dbReference type="PROSITE-ProRule" id="PRU00278"/>
    </source>
</evidence>
<feature type="compositionally biased region" description="Basic and acidic residues" evidence="12">
    <location>
        <begin position="290"/>
        <end position="301"/>
    </location>
</feature>
<evidence type="ECO:0000256" key="10">
    <source>
        <dbReference type="ARBA" id="ARBA00042775"/>
    </source>
</evidence>
<evidence type="ECO:0000256" key="1">
    <source>
        <dbReference type="ARBA" id="ARBA00004382"/>
    </source>
</evidence>
<sequence>MTTMDGLNPRKVASLLFIIGIAVVFTLQFGPGSSGFGATGGATAPGSVASVNGKEIPLRDFAAAWAQQMSFLRSQGSPVPESLARQFGMHNQVLDRLVNTELLAQAAERHGIAASDDELRKLIHQNTDFQKEGQFDFERYQQVLRDFYRKSPQDFEAELRRQLAAQKMMDVVRGNAVVSDDEVRARFEKEGNQAKVVFARFLPAMYADKVPNPTAAQLAEWKKAHEKDIQEYFEANRFVYQQPERIRARQVLVKLPPEATADQKKAALEKAQALRKEIEGGKDFAQVARDSSEDPGSKARGGDLGWVERGSWEPALADAAFALKQGEVTQPVETKFGVHLVKVDEKQAAQDKKLEDVQDEIATTLYKQDRAKQMARAEAEKALASAKAGQDLKTLFPPEKEQPALLRFETETRPEAVETDSFTAEGEAVPHLGPAPELVKAAFAVSAPQPLDSVFPLGEGFVVAQVVERQKPDAEGFEKRKEELRTQARQAKQIELTESFLKALREQGSVVTNTAAIDSVVGTG</sequence>
<dbReference type="Pfam" id="PF00639">
    <property type="entry name" value="Rotamase"/>
    <property type="match status" value="1"/>
</dbReference>
<evidence type="ECO:0000313" key="15">
    <source>
        <dbReference type="EMBL" id="NOJ80081.1"/>
    </source>
</evidence>
<keyword evidence="4 13" id="KW-0812">Transmembrane</keyword>
<reference evidence="15 16" key="1">
    <citation type="submission" date="2020-05" db="EMBL/GenBank/DDBJ databases">
        <authorList>
            <person name="Whitworth D."/>
        </authorList>
    </citation>
    <scope>NUCLEOTIDE SEQUENCE [LARGE SCALE GENOMIC DNA]</scope>
    <source>
        <strain evidence="15 16">AM005</strain>
    </source>
</reference>
<keyword evidence="11" id="KW-0697">Rotamase</keyword>
<feature type="region of interest" description="Disordered" evidence="12">
    <location>
        <begin position="286"/>
        <end position="305"/>
    </location>
</feature>
<organism evidence="15 16">
    <name type="scientific">Myxococcus xanthus</name>
    <dbReference type="NCBI Taxonomy" id="34"/>
    <lineage>
        <taxon>Bacteria</taxon>
        <taxon>Pseudomonadati</taxon>
        <taxon>Myxococcota</taxon>
        <taxon>Myxococcia</taxon>
        <taxon>Myxococcales</taxon>
        <taxon>Cystobacterineae</taxon>
        <taxon>Myxococcaceae</taxon>
        <taxon>Myxococcus</taxon>
    </lineage>
</organism>
<dbReference type="AlphaFoldDB" id="A0A7Y4MRJ4"/>
<gene>
    <name evidence="15" type="ORF">HNV28_17345</name>
</gene>
<evidence type="ECO:0000256" key="8">
    <source>
        <dbReference type="ARBA" id="ARBA00038408"/>
    </source>
</evidence>
<evidence type="ECO:0000256" key="5">
    <source>
        <dbReference type="ARBA" id="ARBA00022989"/>
    </source>
</evidence>
<dbReference type="InterPro" id="IPR046357">
    <property type="entry name" value="PPIase_dom_sf"/>
</dbReference>
<dbReference type="Pfam" id="PF13624">
    <property type="entry name" value="SurA_N_3"/>
    <property type="match status" value="1"/>
</dbReference>
<keyword evidence="3" id="KW-0997">Cell inner membrane</keyword>
<dbReference type="Proteomes" id="UP000533080">
    <property type="component" value="Unassembled WGS sequence"/>
</dbReference>
<comment type="caution">
    <text evidence="15">The sequence shown here is derived from an EMBL/GenBank/DDBJ whole genome shotgun (WGS) entry which is preliminary data.</text>
</comment>
<dbReference type="Gene3D" id="3.10.50.40">
    <property type="match status" value="1"/>
</dbReference>
<keyword evidence="6 13" id="KW-0472">Membrane</keyword>
<name>A0A7Y4MRJ4_MYXXA</name>
<keyword evidence="11 15" id="KW-0413">Isomerase</keyword>
<evidence type="ECO:0000256" key="3">
    <source>
        <dbReference type="ARBA" id="ARBA00022519"/>
    </source>
</evidence>
<dbReference type="InterPro" id="IPR052029">
    <property type="entry name" value="PpiD_chaperone"/>
</dbReference>
<dbReference type="InterPro" id="IPR027304">
    <property type="entry name" value="Trigger_fact/SurA_dom_sf"/>
</dbReference>
<evidence type="ECO:0000256" key="7">
    <source>
        <dbReference type="ARBA" id="ARBA00023186"/>
    </source>
</evidence>
<dbReference type="SUPFAM" id="SSF109998">
    <property type="entry name" value="Triger factor/SurA peptide-binding domain-like"/>
    <property type="match status" value="1"/>
</dbReference>
<feature type="transmembrane region" description="Helical" evidence="13">
    <location>
        <begin position="12"/>
        <end position="30"/>
    </location>
</feature>
<evidence type="ECO:0000256" key="13">
    <source>
        <dbReference type="SAM" id="Phobius"/>
    </source>
</evidence>
<evidence type="ECO:0000313" key="16">
    <source>
        <dbReference type="Proteomes" id="UP000533080"/>
    </source>
</evidence>
<keyword evidence="7" id="KW-0143">Chaperone</keyword>
<dbReference type="PANTHER" id="PTHR47529">
    <property type="entry name" value="PEPTIDYL-PROLYL CIS-TRANS ISOMERASE D"/>
    <property type="match status" value="1"/>
</dbReference>
<dbReference type="PROSITE" id="PS50198">
    <property type="entry name" value="PPIC_PPIASE_2"/>
    <property type="match status" value="1"/>
</dbReference>
<evidence type="ECO:0000256" key="4">
    <source>
        <dbReference type="ARBA" id="ARBA00022692"/>
    </source>
</evidence>
<dbReference type="InterPro" id="IPR000297">
    <property type="entry name" value="PPIase_PpiC"/>
</dbReference>
<evidence type="ECO:0000256" key="6">
    <source>
        <dbReference type="ARBA" id="ARBA00023136"/>
    </source>
</evidence>
<protein>
    <recommendedName>
        <fullName evidence="9">Periplasmic chaperone PpiD</fullName>
    </recommendedName>
    <alternativeName>
        <fullName evidence="10">Periplasmic folding chaperone</fullName>
    </alternativeName>
</protein>
<evidence type="ECO:0000259" key="14">
    <source>
        <dbReference type="PROSITE" id="PS50198"/>
    </source>
</evidence>
<dbReference type="Gene3D" id="1.10.4030.10">
    <property type="entry name" value="Porin chaperone SurA, peptide-binding domain"/>
    <property type="match status" value="1"/>
</dbReference>
<dbReference type="PROSITE" id="PS01096">
    <property type="entry name" value="PPIC_PPIASE_1"/>
    <property type="match status" value="1"/>
</dbReference>
<dbReference type="SUPFAM" id="SSF54534">
    <property type="entry name" value="FKBP-like"/>
    <property type="match status" value="1"/>
</dbReference>
<evidence type="ECO:0000256" key="12">
    <source>
        <dbReference type="SAM" id="MobiDB-lite"/>
    </source>
</evidence>
<dbReference type="EMBL" id="JABFNT010000050">
    <property type="protein sequence ID" value="NOJ80081.1"/>
    <property type="molecule type" value="Genomic_DNA"/>
</dbReference>
<proteinExistence type="inferred from homology"/>
<keyword evidence="5 13" id="KW-1133">Transmembrane helix</keyword>
<feature type="domain" description="PpiC" evidence="14">
    <location>
        <begin position="243"/>
        <end position="345"/>
    </location>
</feature>
<comment type="subcellular location">
    <subcellularLocation>
        <location evidence="1">Cell inner membrane</location>
        <topology evidence="1">Single-pass type II membrane protein</topology>
        <orientation evidence="1">Periplasmic side</orientation>
    </subcellularLocation>
</comment>
<dbReference type="InterPro" id="IPR023058">
    <property type="entry name" value="PPIase_PpiC_CS"/>
</dbReference>
<dbReference type="GO" id="GO:0003755">
    <property type="term" value="F:peptidyl-prolyl cis-trans isomerase activity"/>
    <property type="evidence" value="ECO:0007669"/>
    <property type="project" value="UniProtKB-KW"/>
</dbReference>
<accession>A0A7Y4MRJ4</accession>